<name>A0A2J6TL11_9HELO</name>
<dbReference type="GeneID" id="36579998"/>
<organism evidence="1 2">
    <name type="scientific">Hyaloscypha bicolor E</name>
    <dbReference type="NCBI Taxonomy" id="1095630"/>
    <lineage>
        <taxon>Eukaryota</taxon>
        <taxon>Fungi</taxon>
        <taxon>Dikarya</taxon>
        <taxon>Ascomycota</taxon>
        <taxon>Pezizomycotina</taxon>
        <taxon>Leotiomycetes</taxon>
        <taxon>Helotiales</taxon>
        <taxon>Hyaloscyphaceae</taxon>
        <taxon>Hyaloscypha</taxon>
        <taxon>Hyaloscypha bicolor</taxon>
    </lineage>
</organism>
<dbReference type="RefSeq" id="XP_024740586.1">
    <property type="nucleotide sequence ID" value="XM_024871916.1"/>
</dbReference>
<reference evidence="1 2" key="1">
    <citation type="submission" date="2016-04" db="EMBL/GenBank/DDBJ databases">
        <title>A degradative enzymes factory behind the ericoid mycorrhizal symbiosis.</title>
        <authorList>
            <consortium name="DOE Joint Genome Institute"/>
            <person name="Martino E."/>
            <person name="Morin E."/>
            <person name="Grelet G."/>
            <person name="Kuo A."/>
            <person name="Kohler A."/>
            <person name="Daghino S."/>
            <person name="Barry K."/>
            <person name="Choi C."/>
            <person name="Cichocki N."/>
            <person name="Clum A."/>
            <person name="Copeland A."/>
            <person name="Hainaut M."/>
            <person name="Haridas S."/>
            <person name="Labutti K."/>
            <person name="Lindquist E."/>
            <person name="Lipzen A."/>
            <person name="Khouja H.-R."/>
            <person name="Murat C."/>
            <person name="Ohm R."/>
            <person name="Olson A."/>
            <person name="Spatafora J."/>
            <person name="Veneault-Fourrey C."/>
            <person name="Henrissat B."/>
            <person name="Grigoriev I."/>
            <person name="Martin F."/>
            <person name="Perotto S."/>
        </authorList>
    </citation>
    <scope>NUCLEOTIDE SEQUENCE [LARGE SCALE GENOMIC DNA]</scope>
    <source>
        <strain evidence="1 2">E</strain>
    </source>
</reference>
<evidence type="ECO:0000313" key="2">
    <source>
        <dbReference type="Proteomes" id="UP000235371"/>
    </source>
</evidence>
<protein>
    <submittedName>
        <fullName evidence="1">Uncharacterized protein</fullName>
    </submittedName>
</protein>
<keyword evidence="2" id="KW-1185">Reference proteome</keyword>
<dbReference type="EMBL" id="KZ613780">
    <property type="protein sequence ID" value="PMD63682.1"/>
    <property type="molecule type" value="Genomic_DNA"/>
</dbReference>
<accession>A0A2J6TL11</accession>
<gene>
    <name evidence="1" type="ORF">K444DRAFT_325409</name>
</gene>
<evidence type="ECO:0000313" key="1">
    <source>
        <dbReference type="EMBL" id="PMD63682.1"/>
    </source>
</evidence>
<dbReference type="InParanoid" id="A0A2J6TL11"/>
<dbReference type="Proteomes" id="UP000235371">
    <property type="component" value="Unassembled WGS sequence"/>
</dbReference>
<sequence>MRNRAIQQGAGPARSWRASCISLSTLSTCLPAVEPPKDLAPGQMSNMVLDSRWGSWRSQAPAGIMVPQTYFEGSTSQFLELSLPRLTPQPCGPTGDPNFRLE</sequence>
<proteinExistence type="predicted"/>
<dbReference type="AlphaFoldDB" id="A0A2J6TL11"/>